<dbReference type="Pfam" id="PF20131">
    <property type="entry name" value="MC3"/>
    <property type="match status" value="1"/>
</dbReference>
<dbReference type="InterPro" id="IPR045390">
    <property type="entry name" value="ABC-3C_MC3"/>
</dbReference>
<accession>A0A2N9X8G6</accession>
<comment type="caution">
    <text evidence="1">The sequence shown here is derived from an EMBL/GenBank/DDBJ whole genome shotgun (WGS) entry which is preliminary data.</text>
</comment>
<evidence type="ECO:0000313" key="1">
    <source>
        <dbReference type="EMBL" id="PIT40654.1"/>
    </source>
</evidence>
<reference evidence="1" key="1">
    <citation type="journal article" date="2017" name="MBio">
        <title>Type VI secretion-mediated competition in the bee gut microbiome.</title>
        <authorList>
            <person name="Steele M.I."/>
            <person name="Kwong W.K."/>
            <person name="Powell J.E."/>
            <person name="Whiteley M."/>
            <person name="Moran N.A."/>
        </authorList>
    </citation>
    <scope>NUCLEOTIDE SEQUENCE [LARGE SCALE GENOMIC DNA]</scope>
    <source>
        <strain evidence="1">WkB273</strain>
    </source>
</reference>
<dbReference type="RefSeq" id="WP_100151752.1">
    <property type="nucleotide sequence ID" value="NZ_MEIL01000019.1"/>
</dbReference>
<keyword evidence="2" id="KW-1185">Reference proteome</keyword>
<dbReference type="AlphaFoldDB" id="A0A2N9X8G6"/>
<gene>
    <name evidence="1" type="ORF">BHC54_03200</name>
</gene>
<protein>
    <submittedName>
        <fullName evidence="1">Uncharacterized protein</fullName>
    </submittedName>
</protein>
<sequence length="150" mass="17647">MKILYYIYNNEAIATTVLMSVITKLKRMDIAFVPLVLPFLLDNRIVNHLLKDEANYENIEQFIQSKRLYFTSFNNRFLSLLPVTVNSLMILQKSNVINITDSITINKEFEFDVNELGLRFTKIEHVIPKFVALIKNYSLSDLYFIFKIQL</sequence>
<evidence type="ECO:0000313" key="2">
    <source>
        <dbReference type="Proteomes" id="UP000230202"/>
    </source>
</evidence>
<proteinExistence type="predicted"/>
<dbReference type="Proteomes" id="UP000230202">
    <property type="component" value="Unassembled WGS sequence"/>
</dbReference>
<organism evidence="1 2">
    <name type="scientific">Snodgrassella alvi</name>
    <dbReference type="NCBI Taxonomy" id="1196083"/>
    <lineage>
        <taxon>Bacteria</taxon>
        <taxon>Pseudomonadati</taxon>
        <taxon>Pseudomonadota</taxon>
        <taxon>Betaproteobacteria</taxon>
        <taxon>Neisseriales</taxon>
        <taxon>Neisseriaceae</taxon>
        <taxon>Snodgrassella</taxon>
    </lineage>
</organism>
<name>A0A2N9X8G6_9NEIS</name>
<dbReference type="EMBL" id="MEIL01000019">
    <property type="protein sequence ID" value="PIT40654.1"/>
    <property type="molecule type" value="Genomic_DNA"/>
</dbReference>